<dbReference type="EMBL" id="JANPWB010000005">
    <property type="protein sequence ID" value="KAJ1189052.1"/>
    <property type="molecule type" value="Genomic_DNA"/>
</dbReference>
<evidence type="ECO:0000313" key="3">
    <source>
        <dbReference type="Proteomes" id="UP001066276"/>
    </source>
</evidence>
<proteinExistence type="predicted"/>
<evidence type="ECO:0000256" key="1">
    <source>
        <dbReference type="SAM" id="SignalP"/>
    </source>
</evidence>
<feature type="non-terminal residue" evidence="2">
    <location>
        <position position="56"/>
    </location>
</feature>
<comment type="caution">
    <text evidence="2">The sequence shown here is derived from an EMBL/GenBank/DDBJ whole genome shotgun (WGS) entry which is preliminary data.</text>
</comment>
<keyword evidence="3" id="KW-1185">Reference proteome</keyword>
<dbReference type="Proteomes" id="UP001066276">
    <property type="component" value="Chromosome 3_1"/>
</dbReference>
<keyword evidence="1" id="KW-0732">Signal</keyword>
<feature type="signal peptide" evidence="1">
    <location>
        <begin position="1"/>
        <end position="43"/>
    </location>
</feature>
<protein>
    <submittedName>
        <fullName evidence="2">Uncharacterized protein</fullName>
    </submittedName>
</protein>
<gene>
    <name evidence="2" type="ORF">NDU88_005803</name>
</gene>
<feature type="non-terminal residue" evidence="2">
    <location>
        <position position="1"/>
    </location>
</feature>
<reference evidence="2" key="1">
    <citation type="journal article" date="2022" name="bioRxiv">
        <title>Sequencing and chromosome-scale assembly of the giantPleurodeles waltlgenome.</title>
        <authorList>
            <person name="Brown T."/>
            <person name="Elewa A."/>
            <person name="Iarovenko S."/>
            <person name="Subramanian E."/>
            <person name="Araus A.J."/>
            <person name="Petzold A."/>
            <person name="Susuki M."/>
            <person name="Suzuki K.-i.T."/>
            <person name="Hayashi T."/>
            <person name="Toyoda A."/>
            <person name="Oliveira C."/>
            <person name="Osipova E."/>
            <person name="Leigh N.D."/>
            <person name="Simon A."/>
            <person name="Yun M.H."/>
        </authorList>
    </citation>
    <scope>NUCLEOTIDE SEQUENCE</scope>
    <source>
        <strain evidence="2">20211129_DDA</strain>
        <tissue evidence="2">Liver</tissue>
    </source>
</reference>
<feature type="chain" id="PRO_5043507642" evidence="1">
    <location>
        <begin position="44"/>
        <end position="56"/>
    </location>
</feature>
<accession>A0AAV7UJ32</accession>
<dbReference type="AlphaFoldDB" id="A0AAV7UJ32"/>
<sequence length="56" mass="6755">DLEDSSCFINMLLRNEWAHVHWPWHNRSKFLLLLIILVPHAAANVEDKEENQFVWK</sequence>
<name>A0AAV7UJ32_PLEWA</name>
<organism evidence="2 3">
    <name type="scientific">Pleurodeles waltl</name>
    <name type="common">Iberian ribbed newt</name>
    <dbReference type="NCBI Taxonomy" id="8319"/>
    <lineage>
        <taxon>Eukaryota</taxon>
        <taxon>Metazoa</taxon>
        <taxon>Chordata</taxon>
        <taxon>Craniata</taxon>
        <taxon>Vertebrata</taxon>
        <taxon>Euteleostomi</taxon>
        <taxon>Amphibia</taxon>
        <taxon>Batrachia</taxon>
        <taxon>Caudata</taxon>
        <taxon>Salamandroidea</taxon>
        <taxon>Salamandridae</taxon>
        <taxon>Pleurodelinae</taxon>
        <taxon>Pleurodeles</taxon>
    </lineage>
</organism>
<evidence type="ECO:0000313" key="2">
    <source>
        <dbReference type="EMBL" id="KAJ1189052.1"/>
    </source>
</evidence>